<dbReference type="Proteomes" id="UP000646365">
    <property type="component" value="Unassembled WGS sequence"/>
</dbReference>
<accession>A0A8J3E1K6</accession>
<dbReference type="RefSeq" id="WP_189041933.1">
    <property type="nucleotide sequence ID" value="NZ_BMJQ01000001.1"/>
</dbReference>
<evidence type="ECO:0000313" key="8">
    <source>
        <dbReference type="Proteomes" id="UP000646365"/>
    </source>
</evidence>
<dbReference type="AlphaFoldDB" id="A0A8J3E1K6"/>
<protein>
    <submittedName>
        <fullName evidence="7">Membrane protein</fullName>
    </submittedName>
</protein>
<evidence type="ECO:0000313" key="7">
    <source>
        <dbReference type="EMBL" id="GGF01831.1"/>
    </source>
</evidence>
<sequence length="330" mass="34348">MIRSTVLLALLIGIIAFVAVLVSNGFADILRGVAAIGWGLVVVVLIRLLALTCAGVAWGLTLGHKASRPFALYVGLRLIREAINSLLPAVQVGGDIIGGRLLAQFGVPAGLAGASILVDLLLQTATQGLFAVTGLMALWLAFGDTPVVREIGGGLILAVPAVGGFFLTQRLGLFALVDRGMGMIQRFLPGLVPERPLDLQAGLRAIYAAHGRIAGACIVHSIGWSCGILEIWLALDRMGQPVSFAEALVLESLGQAVRSAAFAVPGALGIQEGGFILLGGLFGLTPTTALSLSLVKRLPDLAIGLPGLAAWQMIEFRRIKLPPLLRRGGA</sequence>
<evidence type="ECO:0000256" key="2">
    <source>
        <dbReference type="ARBA" id="ARBA00022475"/>
    </source>
</evidence>
<gene>
    <name evidence="7" type="ORF">GCM10011611_04160</name>
</gene>
<dbReference type="GO" id="GO:0005886">
    <property type="term" value="C:plasma membrane"/>
    <property type="evidence" value="ECO:0007669"/>
    <property type="project" value="UniProtKB-SubCell"/>
</dbReference>
<evidence type="ECO:0000256" key="1">
    <source>
        <dbReference type="ARBA" id="ARBA00004651"/>
    </source>
</evidence>
<keyword evidence="2" id="KW-1003">Cell membrane</keyword>
<evidence type="ECO:0000256" key="4">
    <source>
        <dbReference type="ARBA" id="ARBA00022989"/>
    </source>
</evidence>
<dbReference type="EMBL" id="BMJQ01000001">
    <property type="protein sequence ID" value="GGF01831.1"/>
    <property type="molecule type" value="Genomic_DNA"/>
</dbReference>
<keyword evidence="5 6" id="KW-0472">Membrane</keyword>
<dbReference type="InterPro" id="IPR022791">
    <property type="entry name" value="L-PG_synthase/AglD"/>
</dbReference>
<evidence type="ECO:0000256" key="3">
    <source>
        <dbReference type="ARBA" id="ARBA00022692"/>
    </source>
</evidence>
<dbReference type="NCBIfam" id="TIGR03476">
    <property type="entry name" value="HpnL"/>
    <property type="match status" value="1"/>
</dbReference>
<dbReference type="Pfam" id="PF03706">
    <property type="entry name" value="LPG_synthase_TM"/>
    <property type="match status" value="1"/>
</dbReference>
<feature type="transmembrane region" description="Helical" evidence="6">
    <location>
        <begin position="275"/>
        <end position="295"/>
    </location>
</feature>
<feature type="transmembrane region" description="Helical" evidence="6">
    <location>
        <begin position="37"/>
        <end position="60"/>
    </location>
</feature>
<reference evidence="7" key="1">
    <citation type="journal article" date="2014" name="Int. J. Syst. Evol. Microbiol.">
        <title>Complete genome sequence of Corynebacterium casei LMG S-19264T (=DSM 44701T), isolated from a smear-ripened cheese.</title>
        <authorList>
            <consortium name="US DOE Joint Genome Institute (JGI-PGF)"/>
            <person name="Walter F."/>
            <person name="Albersmeier A."/>
            <person name="Kalinowski J."/>
            <person name="Ruckert C."/>
        </authorList>
    </citation>
    <scope>NUCLEOTIDE SEQUENCE</scope>
    <source>
        <strain evidence="7">CGMCC 1.15725</strain>
    </source>
</reference>
<name>A0A8J3E1K6_9PROT</name>
<organism evidence="7 8">
    <name type="scientific">Aliidongia dinghuensis</name>
    <dbReference type="NCBI Taxonomy" id="1867774"/>
    <lineage>
        <taxon>Bacteria</taxon>
        <taxon>Pseudomonadati</taxon>
        <taxon>Pseudomonadota</taxon>
        <taxon>Alphaproteobacteria</taxon>
        <taxon>Rhodospirillales</taxon>
        <taxon>Dongiaceae</taxon>
        <taxon>Aliidongia</taxon>
    </lineage>
</organism>
<dbReference type="PANTHER" id="PTHR39087">
    <property type="entry name" value="UPF0104 MEMBRANE PROTEIN MJ1595"/>
    <property type="match status" value="1"/>
</dbReference>
<comment type="subcellular location">
    <subcellularLocation>
        <location evidence="1">Cell membrane</location>
        <topology evidence="1">Multi-pass membrane protein</topology>
    </subcellularLocation>
</comment>
<reference evidence="7" key="2">
    <citation type="submission" date="2020-09" db="EMBL/GenBank/DDBJ databases">
        <authorList>
            <person name="Sun Q."/>
            <person name="Zhou Y."/>
        </authorList>
    </citation>
    <scope>NUCLEOTIDE SEQUENCE</scope>
    <source>
        <strain evidence="7">CGMCC 1.15725</strain>
    </source>
</reference>
<proteinExistence type="predicted"/>
<keyword evidence="3 6" id="KW-0812">Transmembrane</keyword>
<feature type="transmembrane region" description="Helical" evidence="6">
    <location>
        <begin position="213"/>
        <end position="235"/>
    </location>
</feature>
<evidence type="ECO:0000256" key="5">
    <source>
        <dbReference type="ARBA" id="ARBA00023136"/>
    </source>
</evidence>
<keyword evidence="4 6" id="KW-1133">Transmembrane helix</keyword>
<comment type="caution">
    <text evidence="7">The sequence shown here is derived from an EMBL/GenBank/DDBJ whole genome shotgun (WGS) entry which is preliminary data.</text>
</comment>
<evidence type="ECO:0000256" key="6">
    <source>
        <dbReference type="SAM" id="Phobius"/>
    </source>
</evidence>
<feature type="transmembrane region" description="Helical" evidence="6">
    <location>
        <begin position="154"/>
        <end position="177"/>
    </location>
</feature>
<dbReference type="PANTHER" id="PTHR39087:SF2">
    <property type="entry name" value="UPF0104 MEMBRANE PROTEIN MJ1595"/>
    <property type="match status" value="1"/>
</dbReference>
<keyword evidence="8" id="KW-1185">Reference proteome</keyword>
<feature type="transmembrane region" description="Helical" evidence="6">
    <location>
        <begin position="120"/>
        <end position="142"/>
    </location>
</feature>